<dbReference type="AlphaFoldDB" id="A0A5B8L688"/>
<evidence type="ECO:0000313" key="2">
    <source>
        <dbReference type="EMBL" id="QDZ03467.1"/>
    </source>
</evidence>
<evidence type="ECO:0000313" key="3">
    <source>
        <dbReference type="Proteomes" id="UP000321389"/>
    </source>
</evidence>
<keyword evidence="1" id="KW-0732">Signal</keyword>
<organism evidence="2 3">
    <name type="scientific">Nitratireductor mangrovi</name>
    <dbReference type="NCBI Taxonomy" id="2599600"/>
    <lineage>
        <taxon>Bacteria</taxon>
        <taxon>Pseudomonadati</taxon>
        <taxon>Pseudomonadota</taxon>
        <taxon>Alphaproteobacteria</taxon>
        <taxon>Hyphomicrobiales</taxon>
        <taxon>Phyllobacteriaceae</taxon>
        <taxon>Nitratireductor</taxon>
    </lineage>
</organism>
<dbReference type="OrthoDB" id="8561853at2"/>
<dbReference type="SUPFAM" id="SSF51182">
    <property type="entry name" value="RmlC-like cupins"/>
    <property type="match status" value="1"/>
</dbReference>
<dbReference type="InterPro" id="IPR014710">
    <property type="entry name" value="RmlC-like_jellyroll"/>
</dbReference>
<protein>
    <submittedName>
        <fullName evidence="2">Cupin</fullName>
    </submittedName>
</protein>
<proteinExistence type="predicted"/>
<dbReference type="EMBL" id="CP042301">
    <property type="protein sequence ID" value="QDZ03467.1"/>
    <property type="molecule type" value="Genomic_DNA"/>
</dbReference>
<dbReference type="KEGG" id="niy:FQ775_21810"/>
<evidence type="ECO:0000256" key="1">
    <source>
        <dbReference type="SAM" id="SignalP"/>
    </source>
</evidence>
<accession>A0A5B8L688</accession>
<reference evidence="2" key="1">
    <citation type="submission" date="2020-04" db="EMBL/GenBank/DDBJ databases">
        <title>Nitratireductor sp. nov. isolated from mangrove soil.</title>
        <authorList>
            <person name="Ye Y."/>
        </authorList>
    </citation>
    <scope>NUCLEOTIDE SEQUENCE</scope>
    <source>
        <strain evidence="2">SY7</strain>
    </source>
</reference>
<dbReference type="Gene3D" id="2.60.120.10">
    <property type="entry name" value="Jelly Rolls"/>
    <property type="match status" value="1"/>
</dbReference>
<gene>
    <name evidence="2" type="ORF">FQ775_21810</name>
</gene>
<sequence>MSRRSPLAAMAALGLLAVASLHAIPAAAGDCPADQIAAGATAPGATAPEGVTDDVLAVIDLSPKGKAWEGHMFRMRKLVVQPGGVVPWHEHSARPANILIAEGSITEYRSSCKVPIEHVAGEVAVEFGDLAHWWKNNGSVAAVLYSADILPPEMHDDRTM</sequence>
<feature type="chain" id="PRO_5023041911" evidence="1">
    <location>
        <begin position="29"/>
        <end position="160"/>
    </location>
</feature>
<name>A0A5B8L688_9HYPH</name>
<dbReference type="Proteomes" id="UP000321389">
    <property type="component" value="Chromosome"/>
</dbReference>
<keyword evidence="3" id="KW-1185">Reference proteome</keyword>
<dbReference type="InterPro" id="IPR011051">
    <property type="entry name" value="RmlC_Cupin_sf"/>
</dbReference>
<feature type="signal peptide" evidence="1">
    <location>
        <begin position="1"/>
        <end position="28"/>
    </location>
</feature>